<reference evidence="1" key="1">
    <citation type="submission" date="2022-06" db="EMBL/GenBank/DDBJ databases">
        <title>Phylogenomic reconstructions and comparative analyses of Kickxellomycotina fungi.</title>
        <authorList>
            <person name="Reynolds N.K."/>
            <person name="Stajich J.E."/>
            <person name="Barry K."/>
            <person name="Grigoriev I.V."/>
            <person name="Crous P."/>
            <person name="Smith M.E."/>
        </authorList>
    </citation>
    <scope>NUCLEOTIDE SEQUENCE</scope>
    <source>
        <strain evidence="1">RSA 2271</strain>
    </source>
</reference>
<dbReference type="EMBL" id="JAMZIH010000831">
    <property type="protein sequence ID" value="KAJ1678818.1"/>
    <property type="molecule type" value="Genomic_DNA"/>
</dbReference>
<keyword evidence="2" id="KW-1185">Reference proteome</keyword>
<sequence length="157" mass="17724">MQPPSVPDAPTDLPPNWVVNFSTKHQLPYYYNVRTGQSLWTPPEPEIKMRASHILVKHNESRRPSSWKSPRITRSLDDAMQMIENYRHLIATNQVTFEKLATTESDCNSAKKGGDLNWFSRGQMQPPFEKAVLALKVGELSGPVLTDSGVHLILRTG</sequence>
<name>A0ACC1HUP8_9FUNG</name>
<evidence type="ECO:0000313" key="1">
    <source>
        <dbReference type="EMBL" id="KAJ1678818.1"/>
    </source>
</evidence>
<dbReference type="EC" id="5.2.1.8" evidence="1"/>
<keyword evidence="1" id="KW-0413">Isomerase</keyword>
<gene>
    <name evidence="1" type="primary">PIN1_1</name>
    <name evidence="1" type="ORF">EV182_003291</name>
</gene>
<comment type="caution">
    <text evidence="1">The sequence shown here is derived from an EMBL/GenBank/DDBJ whole genome shotgun (WGS) entry which is preliminary data.</text>
</comment>
<evidence type="ECO:0000313" key="2">
    <source>
        <dbReference type="Proteomes" id="UP001145114"/>
    </source>
</evidence>
<proteinExistence type="predicted"/>
<accession>A0ACC1HUP8</accession>
<dbReference type="Proteomes" id="UP001145114">
    <property type="component" value="Unassembled WGS sequence"/>
</dbReference>
<protein>
    <submittedName>
        <fullName evidence="1">Peptidyl-prolyl cis-trans isomerase NIMA-interacting protein 1</fullName>
        <ecNumber evidence="1">5.2.1.8</ecNumber>
    </submittedName>
</protein>
<organism evidence="1 2">
    <name type="scientific">Spiromyces aspiralis</name>
    <dbReference type="NCBI Taxonomy" id="68401"/>
    <lineage>
        <taxon>Eukaryota</taxon>
        <taxon>Fungi</taxon>
        <taxon>Fungi incertae sedis</taxon>
        <taxon>Zoopagomycota</taxon>
        <taxon>Kickxellomycotina</taxon>
        <taxon>Kickxellomycetes</taxon>
        <taxon>Kickxellales</taxon>
        <taxon>Kickxellaceae</taxon>
        <taxon>Spiromyces</taxon>
    </lineage>
</organism>